<keyword evidence="3" id="KW-0012">Acyltransferase</keyword>
<dbReference type="EC" id="2.3.3.13" evidence="3"/>
<organism evidence="3">
    <name type="scientific">bioreactor metagenome</name>
    <dbReference type="NCBI Taxonomy" id="1076179"/>
    <lineage>
        <taxon>unclassified sequences</taxon>
        <taxon>metagenomes</taxon>
        <taxon>ecological metagenomes</taxon>
    </lineage>
</organism>
<keyword evidence="1 3" id="KW-0808">Transferase</keyword>
<protein>
    <submittedName>
        <fullName evidence="3">2-isopropylmalate synthase</fullName>
        <ecNumber evidence="3">2.3.3.13</ecNumber>
    </submittedName>
</protein>
<name>A0A645H4T1_9ZZZZ</name>
<evidence type="ECO:0000313" key="3">
    <source>
        <dbReference type="EMBL" id="MPN34041.1"/>
    </source>
</evidence>
<dbReference type="InterPro" id="IPR002034">
    <property type="entry name" value="AIPM/Hcit_synth_CS"/>
</dbReference>
<dbReference type="Gene3D" id="3.20.20.70">
    <property type="entry name" value="Aldolase class I"/>
    <property type="match status" value="1"/>
</dbReference>
<dbReference type="GO" id="GO:0019752">
    <property type="term" value="P:carboxylic acid metabolic process"/>
    <property type="evidence" value="ECO:0007669"/>
    <property type="project" value="InterPro"/>
</dbReference>
<dbReference type="PROSITE" id="PS00816">
    <property type="entry name" value="AIPM_HOMOCIT_SYNTH_2"/>
    <property type="match status" value="1"/>
</dbReference>
<dbReference type="SUPFAM" id="SSF51569">
    <property type="entry name" value="Aldolase"/>
    <property type="match status" value="1"/>
</dbReference>
<gene>
    <name evidence="3" type="primary">leuA_67</name>
    <name evidence="3" type="ORF">SDC9_181533</name>
</gene>
<dbReference type="PROSITE" id="PS50991">
    <property type="entry name" value="PYR_CT"/>
    <property type="match status" value="1"/>
</dbReference>
<accession>A0A645H4T1</accession>
<feature type="domain" description="Pyruvate carboxyltransferase" evidence="2">
    <location>
        <begin position="1"/>
        <end position="75"/>
    </location>
</feature>
<dbReference type="PANTHER" id="PTHR42880:SF1">
    <property type="entry name" value="ISOPROPYLMALATE_HOMOCITRATE_CITRAMALATE SYNTHASE FAMILY PROTEIN"/>
    <property type="match status" value="1"/>
</dbReference>
<dbReference type="InterPro" id="IPR000891">
    <property type="entry name" value="PYR_CT"/>
</dbReference>
<dbReference type="InterPro" id="IPR013785">
    <property type="entry name" value="Aldolase_TIM"/>
</dbReference>
<dbReference type="CDD" id="cd03174">
    <property type="entry name" value="DRE_TIM_metallolyase"/>
    <property type="match status" value="1"/>
</dbReference>
<dbReference type="GO" id="GO:0003852">
    <property type="term" value="F:2-isopropylmalate synthase activity"/>
    <property type="evidence" value="ECO:0007669"/>
    <property type="project" value="UniProtKB-EC"/>
</dbReference>
<dbReference type="EMBL" id="VSSQ01086870">
    <property type="protein sequence ID" value="MPN34041.1"/>
    <property type="molecule type" value="Genomic_DNA"/>
</dbReference>
<dbReference type="PANTHER" id="PTHR42880">
    <property type="entry name" value="HOMOCITRATE SYNTHASE"/>
    <property type="match status" value="1"/>
</dbReference>
<evidence type="ECO:0000256" key="1">
    <source>
        <dbReference type="ARBA" id="ARBA00022679"/>
    </source>
</evidence>
<dbReference type="Pfam" id="PF00682">
    <property type="entry name" value="HMGL-like"/>
    <property type="match status" value="1"/>
</dbReference>
<reference evidence="3" key="1">
    <citation type="submission" date="2019-08" db="EMBL/GenBank/DDBJ databases">
        <authorList>
            <person name="Kucharzyk K."/>
            <person name="Murdoch R.W."/>
            <person name="Higgins S."/>
            <person name="Loffler F."/>
        </authorList>
    </citation>
    <scope>NUCLEOTIDE SEQUENCE</scope>
</reference>
<sequence>MREWFPGVQLEYHVHNDFGLGTASSLAAVENGAAVIHTAMNALGERTGNVATEEVATTLGILLGGRTNVKLEKLYETSQVVSDVTGIYPNVNKTVFGGNCFGIESGVVSHYTEALRQVGFKPIAYPYLPHVVGREESDYFIGYLSGRLTIDYYLDKNGIQATKEQREDILAATKAECLVRKALLSEAGFLKLAEKVLA</sequence>
<proteinExistence type="predicted"/>
<dbReference type="AlphaFoldDB" id="A0A645H4T1"/>
<evidence type="ECO:0000259" key="2">
    <source>
        <dbReference type="PROSITE" id="PS50991"/>
    </source>
</evidence>
<comment type="caution">
    <text evidence="3">The sequence shown here is derived from an EMBL/GenBank/DDBJ whole genome shotgun (WGS) entry which is preliminary data.</text>
</comment>